<gene>
    <name evidence="2" type="ORF">SDC9_118964</name>
</gene>
<organism evidence="2">
    <name type="scientific">bioreactor metagenome</name>
    <dbReference type="NCBI Taxonomy" id="1076179"/>
    <lineage>
        <taxon>unclassified sequences</taxon>
        <taxon>metagenomes</taxon>
        <taxon>ecological metagenomes</taxon>
    </lineage>
</organism>
<feature type="region of interest" description="Disordered" evidence="1">
    <location>
        <begin position="58"/>
        <end position="92"/>
    </location>
</feature>
<accession>A0A645C4U2</accession>
<protein>
    <submittedName>
        <fullName evidence="2">Uncharacterized protein</fullName>
    </submittedName>
</protein>
<dbReference type="AlphaFoldDB" id="A0A645C4U2"/>
<reference evidence="2" key="1">
    <citation type="submission" date="2019-08" db="EMBL/GenBank/DDBJ databases">
        <authorList>
            <person name="Kucharzyk K."/>
            <person name="Murdoch R.W."/>
            <person name="Higgins S."/>
            <person name="Loffler F."/>
        </authorList>
    </citation>
    <scope>NUCLEOTIDE SEQUENCE</scope>
</reference>
<comment type="caution">
    <text evidence="2">The sequence shown here is derived from an EMBL/GenBank/DDBJ whole genome shotgun (WGS) entry which is preliminary data.</text>
</comment>
<evidence type="ECO:0000313" key="2">
    <source>
        <dbReference type="EMBL" id="MPM71991.1"/>
    </source>
</evidence>
<name>A0A645C4U2_9ZZZZ</name>
<evidence type="ECO:0000256" key="1">
    <source>
        <dbReference type="SAM" id="MobiDB-lite"/>
    </source>
</evidence>
<proteinExistence type="predicted"/>
<feature type="compositionally biased region" description="Basic and acidic residues" evidence="1">
    <location>
        <begin position="72"/>
        <end position="92"/>
    </location>
</feature>
<dbReference type="EMBL" id="VSSQ01024464">
    <property type="protein sequence ID" value="MPM71991.1"/>
    <property type="molecule type" value="Genomic_DNA"/>
</dbReference>
<sequence length="175" mass="19154">MEVDDGRQAFAEISDGCLIGVSLGDDDCIDDVADEIAQGMNDDDGDDTQDQGELEEVARCKRGVEELDEVDDQKVGDRGGEGKDGRVHDGKPEAAVVDQLVLVNCIEEQNSIEGGRKDINWIATEFREDVQEDAHQHDQNADQGQDEVLLNPLLAAPLGTKKQHDQGKDEIYIAH</sequence>